<keyword evidence="7 11" id="KW-0547">Nucleotide-binding</keyword>
<dbReference type="NCBIfam" id="TIGR00482">
    <property type="entry name" value="nicotinate (nicotinamide) nucleotide adenylyltransferase"/>
    <property type="match status" value="1"/>
</dbReference>
<dbReference type="InterPro" id="IPR014729">
    <property type="entry name" value="Rossmann-like_a/b/a_fold"/>
</dbReference>
<dbReference type="InterPro" id="IPR005248">
    <property type="entry name" value="NadD/NMNAT"/>
</dbReference>
<keyword evidence="4 11" id="KW-0662">Pyridine nucleotide biosynthesis</keyword>
<evidence type="ECO:0000256" key="6">
    <source>
        <dbReference type="ARBA" id="ARBA00022695"/>
    </source>
</evidence>
<dbReference type="PANTHER" id="PTHR39321">
    <property type="entry name" value="NICOTINATE-NUCLEOTIDE ADENYLYLTRANSFERASE-RELATED"/>
    <property type="match status" value="1"/>
</dbReference>
<evidence type="ECO:0000313" key="14">
    <source>
        <dbReference type="Proteomes" id="UP000483362"/>
    </source>
</evidence>
<evidence type="ECO:0000256" key="3">
    <source>
        <dbReference type="ARBA" id="ARBA00009014"/>
    </source>
</evidence>
<dbReference type="GO" id="GO:0009435">
    <property type="term" value="P:NAD+ biosynthetic process"/>
    <property type="evidence" value="ECO:0007669"/>
    <property type="project" value="UniProtKB-UniRule"/>
</dbReference>
<dbReference type="Pfam" id="PF01467">
    <property type="entry name" value="CTP_transf_like"/>
    <property type="match status" value="1"/>
</dbReference>
<dbReference type="AlphaFoldDB" id="A0A6L5X9W9"/>
<dbReference type="EC" id="2.7.7.18" evidence="11"/>
<dbReference type="RefSeq" id="WP_154326550.1">
    <property type="nucleotide sequence ID" value="NZ_CP045696.1"/>
</dbReference>
<evidence type="ECO:0000256" key="5">
    <source>
        <dbReference type="ARBA" id="ARBA00022679"/>
    </source>
</evidence>
<keyword evidence="5 11" id="KW-0808">Transferase</keyword>
<sequence>MKIGIFGGTFNPIHVGHAIIANYVIHHCGIDKLWLMVSPLNPFKVQQGEVNDEHRLRMASMVSSKLENVETSAFEFTLPRPSYTVDTLNALSQKFPDDEFYLIIGADNWEVFDRWCGHEELLEKYHVMIYPREGYNIEIPAKYKHHATAIGAPVVEVSSTVIRDELKQLNNMCFYLPDDVYRYILNHKLYLE</sequence>
<dbReference type="UniPathway" id="UPA00253">
    <property type="reaction ID" value="UER00332"/>
</dbReference>
<keyword evidence="6 11" id="KW-0548">Nucleotidyltransferase</keyword>
<evidence type="ECO:0000256" key="8">
    <source>
        <dbReference type="ARBA" id="ARBA00022840"/>
    </source>
</evidence>
<feature type="domain" description="Cytidyltransferase-like" evidence="12">
    <location>
        <begin position="5"/>
        <end position="164"/>
    </location>
</feature>
<evidence type="ECO:0000256" key="10">
    <source>
        <dbReference type="ARBA" id="ARBA00048721"/>
    </source>
</evidence>
<proteinExistence type="inferred from homology"/>
<comment type="catalytic activity">
    <reaction evidence="10 11">
        <text>nicotinate beta-D-ribonucleotide + ATP + H(+) = deamido-NAD(+) + diphosphate</text>
        <dbReference type="Rhea" id="RHEA:22860"/>
        <dbReference type="ChEBI" id="CHEBI:15378"/>
        <dbReference type="ChEBI" id="CHEBI:30616"/>
        <dbReference type="ChEBI" id="CHEBI:33019"/>
        <dbReference type="ChEBI" id="CHEBI:57502"/>
        <dbReference type="ChEBI" id="CHEBI:58437"/>
        <dbReference type="EC" id="2.7.7.18"/>
    </reaction>
</comment>
<evidence type="ECO:0000313" key="13">
    <source>
        <dbReference type="EMBL" id="MSS17199.1"/>
    </source>
</evidence>
<protein>
    <recommendedName>
        <fullName evidence="11">Probable nicotinate-nucleotide adenylyltransferase</fullName>
        <ecNumber evidence="11">2.7.7.18</ecNumber>
    </recommendedName>
    <alternativeName>
        <fullName evidence="11">Deamido-NAD(+) diphosphorylase</fullName>
    </alternativeName>
    <alternativeName>
        <fullName evidence="11">Deamido-NAD(+) pyrophosphorylase</fullName>
    </alternativeName>
    <alternativeName>
        <fullName evidence="11">Nicotinate mononucleotide adenylyltransferase</fullName>
        <shortName evidence="11">NaMN adenylyltransferase</shortName>
    </alternativeName>
</protein>
<dbReference type="SUPFAM" id="SSF52374">
    <property type="entry name" value="Nucleotidylyl transferase"/>
    <property type="match status" value="1"/>
</dbReference>
<comment type="pathway">
    <text evidence="2 11">Cofactor biosynthesis; NAD(+) biosynthesis; deamido-NAD(+) from nicotinate D-ribonucleotide: step 1/1.</text>
</comment>
<evidence type="ECO:0000256" key="1">
    <source>
        <dbReference type="ARBA" id="ARBA00002324"/>
    </source>
</evidence>
<evidence type="ECO:0000256" key="7">
    <source>
        <dbReference type="ARBA" id="ARBA00022741"/>
    </source>
</evidence>
<evidence type="ECO:0000256" key="4">
    <source>
        <dbReference type="ARBA" id="ARBA00022642"/>
    </source>
</evidence>
<keyword evidence="9 11" id="KW-0520">NAD</keyword>
<dbReference type="CDD" id="cd02165">
    <property type="entry name" value="NMNAT"/>
    <property type="match status" value="1"/>
</dbReference>
<dbReference type="Proteomes" id="UP000483362">
    <property type="component" value="Unassembled WGS sequence"/>
</dbReference>
<comment type="function">
    <text evidence="1 11">Catalyzes the reversible adenylation of nicotinate mononucleotide (NaMN) to nicotinic acid adenine dinucleotide (NaAD).</text>
</comment>
<dbReference type="HAMAP" id="MF_00244">
    <property type="entry name" value="NaMN_adenylyltr"/>
    <property type="match status" value="1"/>
</dbReference>
<organism evidence="13 14">
    <name type="scientific">Sodaliphilus pleomorphus</name>
    <dbReference type="NCBI Taxonomy" id="2606626"/>
    <lineage>
        <taxon>Bacteria</taxon>
        <taxon>Pseudomonadati</taxon>
        <taxon>Bacteroidota</taxon>
        <taxon>Bacteroidia</taxon>
        <taxon>Bacteroidales</taxon>
        <taxon>Muribaculaceae</taxon>
        <taxon>Sodaliphilus</taxon>
    </lineage>
</organism>
<evidence type="ECO:0000256" key="9">
    <source>
        <dbReference type="ARBA" id="ARBA00023027"/>
    </source>
</evidence>
<gene>
    <name evidence="11" type="primary">nadD</name>
    <name evidence="13" type="ORF">FYJ29_05405</name>
</gene>
<keyword evidence="14" id="KW-1185">Reference proteome</keyword>
<comment type="caution">
    <text evidence="13">The sequence shown here is derived from an EMBL/GenBank/DDBJ whole genome shotgun (WGS) entry which is preliminary data.</text>
</comment>
<dbReference type="PANTHER" id="PTHR39321:SF3">
    <property type="entry name" value="PHOSPHOPANTETHEINE ADENYLYLTRANSFERASE"/>
    <property type="match status" value="1"/>
</dbReference>
<dbReference type="InterPro" id="IPR004821">
    <property type="entry name" value="Cyt_trans-like"/>
</dbReference>
<name>A0A6L5X9W9_9BACT</name>
<dbReference type="Gene3D" id="3.40.50.620">
    <property type="entry name" value="HUPs"/>
    <property type="match status" value="1"/>
</dbReference>
<accession>A0A6L5X9W9</accession>
<evidence type="ECO:0000256" key="11">
    <source>
        <dbReference type="HAMAP-Rule" id="MF_00244"/>
    </source>
</evidence>
<evidence type="ECO:0000259" key="12">
    <source>
        <dbReference type="Pfam" id="PF01467"/>
    </source>
</evidence>
<comment type="similarity">
    <text evidence="3 11">Belongs to the NadD family.</text>
</comment>
<keyword evidence="8 11" id="KW-0067">ATP-binding</keyword>
<evidence type="ECO:0000256" key="2">
    <source>
        <dbReference type="ARBA" id="ARBA00005019"/>
    </source>
</evidence>
<dbReference type="EMBL" id="VULT01000006">
    <property type="protein sequence ID" value="MSS17199.1"/>
    <property type="molecule type" value="Genomic_DNA"/>
</dbReference>
<dbReference type="GO" id="GO:0004515">
    <property type="term" value="F:nicotinate-nucleotide adenylyltransferase activity"/>
    <property type="evidence" value="ECO:0007669"/>
    <property type="project" value="UniProtKB-UniRule"/>
</dbReference>
<dbReference type="GO" id="GO:0005524">
    <property type="term" value="F:ATP binding"/>
    <property type="evidence" value="ECO:0007669"/>
    <property type="project" value="UniProtKB-KW"/>
</dbReference>
<reference evidence="13 14" key="1">
    <citation type="submission" date="2019-08" db="EMBL/GenBank/DDBJ databases">
        <title>In-depth cultivation of the pig gut microbiome towards novel bacterial diversity and tailored functional studies.</title>
        <authorList>
            <person name="Wylensek D."/>
            <person name="Hitch T.C.A."/>
            <person name="Clavel T."/>
        </authorList>
    </citation>
    <scope>NUCLEOTIDE SEQUENCE [LARGE SCALE GENOMIC DNA]</scope>
    <source>
        <strain evidence="13 14">Oil-RF-744-WCA-WT-10</strain>
    </source>
</reference>